<dbReference type="RefSeq" id="WP_341442419.1">
    <property type="nucleotide sequence ID" value="NZ_JBBPCN010000001.1"/>
</dbReference>
<gene>
    <name evidence="2" type="ORF">AABD04_21690</name>
</gene>
<protein>
    <submittedName>
        <fullName evidence="2">Uncharacterized protein</fullName>
    </submittedName>
</protein>
<dbReference type="EMBL" id="JBBPCN010000001">
    <property type="protein sequence ID" value="MEK8073462.1"/>
    <property type="molecule type" value="Genomic_DNA"/>
</dbReference>
<name>A0ABU9D1H5_9NOCA</name>
<comment type="caution">
    <text evidence="2">The sequence shown here is derived from an EMBL/GenBank/DDBJ whole genome shotgun (WGS) entry which is preliminary data.</text>
</comment>
<accession>A0ABU9D1H5</accession>
<evidence type="ECO:0000313" key="3">
    <source>
        <dbReference type="Proteomes" id="UP001456513"/>
    </source>
</evidence>
<reference evidence="2 3" key="1">
    <citation type="submission" date="2024-03" db="EMBL/GenBank/DDBJ databases">
        <title>Rhodococcus navarretei sp. nov. and Pseudarthrobacter quantumdoti sp. nov., two new species with the ability to biosynthesize Quantum Dots isolated from soil samples at Union Glacier, Antarctica.</title>
        <authorList>
            <person name="Vargas M."/>
        </authorList>
    </citation>
    <scope>NUCLEOTIDE SEQUENCE [LARGE SCALE GENOMIC DNA]</scope>
    <source>
        <strain evidence="2 3">EXRC-4A-4</strain>
    </source>
</reference>
<organism evidence="2 3">
    <name type="scientific">Rhodococcus navarretei</name>
    <dbReference type="NCBI Taxonomy" id="3128981"/>
    <lineage>
        <taxon>Bacteria</taxon>
        <taxon>Bacillati</taxon>
        <taxon>Actinomycetota</taxon>
        <taxon>Actinomycetes</taxon>
        <taxon>Mycobacteriales</taxon>
        <taxon>Nocardiaceae</taxon>
        <taxon>Rhodococcus</taxon>
    </lineage>
</organism>
<feature type="region of interest" description="Disordered" evidence="1">
    <location>
        <begin position="1"/>
        <end position="26"/>
    </location>
</feature>
<sequence>MSRSDTTVSVRAHHSTPEDMMDTTTPTTLVGKFDRSSLSWFEWIVYRLVRAGWSR</sequence>
<evidence type="ECO:0000256" key="1">
    <source>
        <dbReference type="SAM" id="MobiDB-lite"/>
    </source>
</evidence>
<dbReference type="Proteomes" id="UP001456513">
    <property type="component" value="Unassembled WGS sequence"/>
</dbReference>
<keyword evidence="3" id="KW-1185">Reference proteome</keyword>
<proteinExistence type="predicted"/>
<evidence type="ECO:0000313" key="2">
    <source>
        <dbReference type="EMBL" id="MEK8073462.1"/>
    </source>
</evidence>